<dbReference type="OMA" id="KPSQDRW"/>
<evidence type="ECO:0000259" key="7">
    <source>
        <dbReference type="PROSITE" id="PS51352"/>
    </source>
</evidence>
<evidence type="ECO:0000256" key="6">
    <source>
        <dbReference type="PIRSR" id="PIRSR000077-4"/>
    </source>
</evidence>
<dbReference type="PRINTS" id="PR00421">
    <property type="entry name" value="THIOREDOXIN"/>
</dbReference>
<feature type="site" description="Contributes to redox potential value" evidence="5">
    <location>
        <position position="61"/>
    </location>
</feature>
<name>A0A9Q0LCA6_ANAIG</name>
<dbReference type="PROSITE" id="PS00194">
    <property type="entry name" value="THIOREDOXIN_1"/>
    <property type="match status" value="1"/>
</dbReference>
<dbReference type="AlphaFoldDB" id="A0A9Q0LCA6"/>
<evidence type="ECO:0000256" key="3">
    <source>
        <dbReference type="ARBA" id="ARBA00023157"/>
    </source>
</evidence>
<dbReference type="PANTHER" id="PTHR45663:SF11">
    <property type="entry name" value="GEO12009P1"/>
    <property type="match status" value="1"/>
</dbReference>
<protein>
    <recommendedName>
        <fullName evidence="7">Thioredoxin domain-containing protein</fullName>
    </recommendedName>
</protein>
<reference evidence="8" key="1">
    <citation type="submission" date="2022-10" db="EMBL/GenBank/DDBJ databases">
        <title>Novel sulphate-reducing endosymbionts in the free-living metamonad Anaeramoeba.</title>
        <authorList>
            <person name="Jerlstrom-Hultqvist J."/>
            <person name="Cepicka I."/>
            <person name="Gallot-Lavallee L."/>
            <person name="Salas-Leiva D."/>
            <person name="Curtis B.A."/>
            <person name="Zahonova K."/>
            <person name="Pipaliya S."/>
            <person name="Dacks J."/>
            <person name="Roger A.J."/>
        </authorList>
    </citation>
    <scope>NUCLEOTIDE SEQUENCE</scope>
    <source>
        <strain evidence="8">BMAN</strain>
    </source>
</reference>
<gene>
    <name evidence="8" type="ORF">M0811_12120</name>
</gene>
<feature type="disulfide bond" description="Redox-active" evidence="6">
    <location>
        <begin position="59"/>
        <end position="62"/>
    </location>
</feature>
<accession>A0A9Q0LCA6</accession>
<dbReference type="PROSITE" id="PS51352">
    <property type="entry name" value="THIOREDOXIN_2"/>
    <property type="match status" value="1"/>
</dbReference>
<keyword evidence="2" id="KW-0249">Electron transport</keyword>
<dbReference type="FunFam" id="3.40.30.10:FF:000001">
    <property type="entry name" value="Thioredoxin"/>
    <property type="match status" value="1"/>
</dbReference>
<feature type="active site" description="Nucleophile" evidence="5">
    <location>
        <position position="59"/>
    </location>
</feature>
<dbReference type="InterPro" id="IPR036249">
    <property type="entry name" value="Thioredoxin-like_sf"/>
</dbReference>
<feature type="domain" description="Thioredoxin" evidence="7">
    <location>
        <begin position="3"/>
        <end position="135"/>
    </location>
</feature>
<dbReference type="Proteomes" id="UP001149090">
    <property type="component" value="Unassembled WGS sequence"/>
</dbReference>
<dbReference type="EMBL" id="JAPDFW010000111">
    <property type="protein sequence ID" value="KAJ5068948.1"/>
    <property type="molecule type" value="Genomic_DNA"/>
</dbReference>
<dbReference type="NCBIfam" id="TIGR01068">
    <property type="entry name" value="thioredoxin"/>
    <property type="match status" value="1"/>
</dbReference>
<dbReference type="InterPro" id="IPR013766">
    <property type="entry name" value="Thioredoxin_domain"/>
</dbReference>
<evidence type="ECO:0000313" key="8">
    <source>
        <dbReference type="EMBL" id="KAJ5068948.1"/>
    </source>
</evidence>
<feature type="site" description="Deprotonates C-terminal active site Cys" evidence="5">
    <location>
        <position position="53"/>
    </location>
</feature>
<feature type="active site" description="Nucleophile" evidence="5">
    <location>
        <position position="62"/>
    </location>
</feature>
<evidence type="ECO:0000256" key="2">
    <source>
        <dbReference type="ARBA" id="ARBA00022982"/>
    </source>
</evidence>
<evidence type="ECO:0000256" key="1">
    <source>
        <dbReference type="ARBA" id="ARBA00022448"/>
    </source>
</evidence>
<keyword evidence="9" id="KW-1185">Reference proteome</keyword>
<dbReference type="CDD" id="cd02947">
    <property type="entry name" value="TRX_family"/>
    <property type="match status" value="1"/>
</dbReference>
<sequence>MLSAINQNLKSKTQKQTINSILRFIASKFQISIEGAKEFKEKVTDSDKPVIVDFYADWCGPCRMIAKPLDKFVDSHEGKVILAKVNVDRNDELAFQYEVSGIPTVYGFYKGKVVDRFVGLPEEDFLKKFVEKMVKTGEK</sequence>
<keyword evidence="1" id="KW-0813">Transport</keyword>
<evidence type="ECO:0000256" key="4">
    <source>
        <dbReference type="ARBA" id="ARBA00023284"/>
    </source>
</evidence>
<feature type="site" description="Contributes to redox potential value" evidence="5">
    <location>
        <position position="60"/>
    </location>
</feature>
<evidence type="ECO:0000256" key="5">
    <source>
        <dbReference type="PIRSR" id="PIRSR000077-1"/>
    </source>
</evidence>
<dbReference type="GO" id="GO:0005737">
    <property type="term" value="C:cytoplasm"/>
    <property type="evidence" value="ECO:0007669"/>
    <property type="project" value="TreeGrafter"/>
</dbReference>
<evidence type="ECO:0000313" key="9">
    <source>
        <dbReference type="Proteomes" id="UP001149090"/>
    </source>
</evidence>
<dbReference type="InterPro" id="IPR017937">
    <property type="entry name" value="Thioredoxin_CS"/>
</dbReference>
<dbReference type="Pfam" id="PF00085">
    <property type="entry name" value="Thioredoxin"/>
    <property type="match status" value="1"/>
</dbReference>
<dbReference type="InterPro" id="IPR005746">
    <property type="entry name" value="Thioredoxin"/>
</dbReference>
<dbReference type="GO" id="GO:0015035">
    <property type="term" value="F:protein-disulfide reductase activity"/>
    <property type="evidence" value="ECO:0007669"/>
    <property type="project" value="InterPro"/>
</dbReference>
<dbReference type="Gene3D" id="3.40.30.10">
    <property type="entry name" value="Glutaredoxin"/>
    <property type="match status" value="1"/>
</dbReference>
<organism evidence="8 9">
    <name type="scientific">Anaeramoeba ignava</name>
    <name type="common">Anaerobic marine amoeba</name>
    <dbReference type="NCBI Taxonomy" id="1746090"/>
    <lineage>
        <taxon>Eukaryota</taxon>
        <taxon>Metamonada</taxon>
        <taxon>Anaeramoebidae</taxon>
        <taxon>Anaeramoeba</taxon>
    </lineage>
</organism>
<dbReference type="OrthoDB" id="2121326at2759"/>
<keyword evidence="3 6" id="KW-1015">Disulfide bond</keyword>
<keyword evidence="4 6" id="KW-0676">Redox-active center</keyword>
<dbReference type="PANTHER" id="PTHR45663">
    <property type="entry name" value="GEO12009P1"/>
    <property type="match status" value="1"/>
</dbReference>
<dbReference type="SUPFAM" id="SSF52833">
    <property type="entry name" value="Thioredoxin-like"/>
    <property type="match status" value="1"/>
</dbReference>
<proteinExistence type="predicted"/>
<comment type="caution">
    <text evidence="8">The sequence shown here is derived from an EMBL/GenBank/DDBJ whole genome shotgun (WGS) entry which is preliminary data.</text>
</comment>